<dbReference type="EMBL" id="MK072243">
    <property type="protein sequence ID" value="AYV80442.1"/>
    <property type="molecule type" value="Genomic_DNA"/>
</dbReference>
<organism evidence="2">
    <name type="scientific">Harvfovirus sp</name>
    <dbReference type="NCBI Taxonomy" id="2487768"/>
    <lineage>
        <taxon>Viruses</taxon>
        <taxon>Varidnaviria</taxon>
        <taxon>Bamfordvirae</taxon>
        <taxon>Nucleocytoviricota</taxon>
        <taxon>Megaviricetes</taxon>
        <taxon>Imitervirales</taxon>
        <taxon>Mimiviridae</taxon>
        <taxon>Klosneuvirinae</taxon>
    </lineage>
</organism>
<name>A0A3G4ZZX0_9VIRU</name>
<keyword evidence="1" id="KW-0472">Membrane</keyword>
<reference evidence="2" key="1">
    <citation type="submission" date="2018-10" db="EMBL/GenBank/DDBJ databases">
        <title>Hidden diversity of soil giant viruses.</title>
        <authorList>
            <person name="Schulz F."/>
            <person name="Alteio L."/>
            <person name="Goudeau D."/>
            <person name="Ryan E.M."/>
            <person name="Malmstrom R.R."/>
            <person name="Blanchard J."/>
            <person name="Woyke T."/>
        </authorList>
    </citation>
    <scope>NUCLEOTIDE SEQUENCE</scope>
    <source>
        <strain evidence="2">HAV1</strain>
    </source>
</reference>
<evidence type="ECO:0000256" key="1">
    <source>
        <dbReference type="SAM" id="Phobius"/>
    </source>
</evidence>
<accession>A0A3G4ZZX0</accession>
<sequence>MNFMIGGVEPVMNEKLVCCMLVVLFVILVIGIILIILYMQKTDSEKEESDLQSWGIALFVGSLFGFCLLASCYYYKDDDED</sequence>
<feature type="transmembrane region" description="Helical" evidence="1">
    <location>
        <begin position="16"/>
        <end position="39"/>
    </location>
</feature>
<gene>
    <name evidence="2" type="ORF">Harvfovirus1_67</name>
</gene>
<keyword evidence="1" id="KW-1133">Transmembrane helix</keyword>
<proteinExistence type="predicted"/>
<evidence type="ECO:0000313" key="2">
    <source>
        <dbReference type="EMBL" id="AYV80442.1"/>
    </source>
</evidence>
<protein>
    <submittedName>
        <fullName evidence="2">Uncharacterized protein</fullName>
    </submittedName>
</protein>
<keyword evidence="1" id="KW-0812">Transmembrane</keyword>
<feature type="transmembrane region" description="Helical" evidence="1">
    <location>
        <begin position="51"/>
        <end position="75"/>
    </location>
</feature>